<evidence type="ECO:0000313" key="7">
    <source>
        <dbReference type="Proteomes" id="UP001177023"/>
    </source>
</evidence>
<keyword evidence="4 5" id="KW-0472">Membrane</keyword>
<dbReference type="GO" id="GO:0016020">
    <property type="term" value="C:membrane"/>
    <property type="evidence" value="ECO:0007669"/>
    <property type="project" value="UniProtKB-SubCell"/>
</dbReference>
<keyword evidence="2 5" id="KW-0812">Transmembrane</keyword>
<dbReference type="InterPro" id="IPR050382">
    <property type="entry name" value="MFS_Na/Anion_cotransporter"/>
</dbReference>
<evidence type="ECO:0000256" key="1">
    <source>
        <dbReference type="ARBA" id="ARBA00004141"/>
    </source>
</evidence>
<dbReference type="SUPFAM" id="SSF103473">
    <property type="entry name" value="MFS general substrate transporter"/>
    <property type="match status" value="1"/>
</dbReference>
<evidence type="ECO:0000256" key="2">
    <source>
        <dbReference type="ARBA" id="ARBA00022692"/>
    </source>
</evidence>
<dbReference type="PANTHER" id="PTHR11662">
    <property type="entry name" value="SOLUTE CARRIER FAMILY 17"/>
    <property type="match status" value="1"/>
</dbReference>
<comment type="caution">
    <text evidence="6">The sequence shown here is derived from an EMBL/GenBank/DDBJ whole genome shotgun (WGS) entry which is preliminary data.</text>
</comment>
<keyword evidence="7" id="KW-1185">Reference proteome</keyword>
<dbReference type="Proteomes" id="UP001177023">
    <property type="component" value="Unassembled WGS sequence"/>
</dbReference>
<evidence type="ECO:0000313" key="6">
    <source>
        <dbReference type="EMBL" id="CAJ0587698.1"/>
    </source>
</evidence>
<dbReference type="InterPro" id="IPR036259">
    <property type="entry name" value="MFS_trans_sf"/>
</dbReference>
<dbReference type="EMBL" id="CATQJA010002710">
    <property type="protein sequence ID" value="CAJ0587698.1"/>
    <property type="molecule type" value="Genomic_DNA"/>
</dbReference>
<reference evidence="6" key="1">
    <citation type="submission" date="2023-06" db="EMBL/GenBank/DDBJ databases">
        <authorList>
            <person name="Delattre M."/>
        </authorList>
    </citation>
    <scope>NUCLEOTIDE SEQUENCE</scope>
    <source>
        <strain evidence="6">AF72</strain>
    </source>
</reference>
<feature type="transmembrane region" description="Helical" evidence="5">
    <location>
        <begin position="59"/>
        <end position="78"/>
    </location>
</feature>
<protein>
    <submittedName>
        <fullName evidence="6">Uncharacterized protein</fullName>
    </submittedName>
</protein>
<comment type="subcellular location">
    <subcellularLocation>
        <location evidence="1">Membrane</location>
        <topology evidence="1">Multi-pass membrane protein</topology>
    </subcellularLocation>
</comment>
<accession>A0AA36DJF8</accession>
<gene>
    <name evidence="6" type="ORF">MSPICULIGERA_LOCUS25653</name>
</gene>
<dbReference type="GO" id="GO:0006820">
    <property type="term" value="P:monoatomic anion transport"/>
    <property type="evidence" value="ECO:0007669"/>
    <property type="project" value="TreeGrafter"/>
</dbReference>
<evidence type="ECO:0000256" key="3">
    <source>
        <dbReference type="ARBA" id="ARBA00022989"/>
    </source>
</evidence>
<evidence type="ECO:0000256" key="5">
    <source>
        <dbReference type="SAM" id="Phobius"/>
    </source>
</evidence>
<keyword evidence="3 5" id="KW-1133">Transmembrane helix</keyword>
<dbReference type="GO" id="GO:0022857">
    <property type="term" value="F:transmembrane transporter activity"/>
    <property type="evidence" value="ECO:0007669"/>
    <property type="project" value="TreeGrafter"/>
</dbReference>
<evidence type="ECO:0000256" key="4">
    <source>
        <dbReference type="ARBA" id="ARBA00023136"/>
    </source>
</evidence>
<feature type="non-terminal residue" evidence="6">
    <location>
        <position position="195"/>
    </location>
</feature>
<feature type="transmembrane region" description="Helical" evidence="5">
    <location>
        <begin position="118"/>
        <end position="139"/>
    </location>
</feature>
<dbReference type="Gene3D" id="1.20.1250.20">
    <property type="entry name" value="MFS general substrate transporter like domains"/>
    <property type="match status" value="1"/>
</dbReference>
<organism evidence="6 7">
    <name type="scientific">Mesorhabditis spiculigera</name>
    <dbReference type="NCBI Taxonomy" id="96644"/>
    <lineage>
        <taxon>Eukaryota</taxon>
        <taxon>Metazoa</taxon>
        <taxon>Ecdysozoa</taxon>
        <taxon>Nematoda</taxon>
        <taxon>Chromadorea</taxon>
        <taxon>Rhabditida</taxon>
        <taxon>Rhabditina</taxon>
        <taxon>Rhabditomorpha</taxon>
        <taxon>Rhabditoidea</taxon>
        <taxon>Rhabditidae</taxon>
        <taxon>Mesorhabditinae</taxon>
        <taxon>Mesorhabditis</taxon>
    </lineage>
</organism>
<dbReference type="PANTHER" id="PTHR11662:SF405">
    <property type="entry name" value="PROTEIN CBG12249"/>
    <property type="match status" value="1"/>
</dbReference>
<feature type="transmembrane region" description="Helical" evidence="5">
    <location>
        <begin position="85"/>
        <end position="106"/>
    </location>
</feature>
<name>A0AA36DJF8_9BILA</name>
<dbReference type="AlphaFoldDB" id="A0AA36DJF8"/>
<proteinExistence type="predicted"/>
<feature type="transmembrane region" description="Helical" evidence="5">
    <location>
        <begin position="151"/>
        <end position="171"/>
    </location>
</feature>
<sequence>MAQSFLPMFLKQHFAMPIHQNGFFTMLPFCTQLISKNLLSPFADRLKQKGVNPTTVGRSFQAISAIGSSISLLVLALLPSDIDRLFLVPFLLIFGITLSCALPGHFTSILTMAPDYTGTLSSICSIFGALGNLSGPWLLSIANYTDIGQKWLLLFSITSIAQLSAGALFIFHGSAEIQPWAKKSEYRTALERDAK</sequence>